<gene>
    <name evidence="2" type="ORF">AV530_017961</name>
</gene>
<dbReference type="Proteomes" id="UP000190648">
    <property type="component" value="Unassembled WGS sequence"/>
</dbReference>
<keyword evidence="3" id="KW-1185">Reference proteome</keyword>
<evidence type="ECO:0000313" key="2">
    <source>
        <dbReference type="EMBL" id="OPJ84891.1"/>
    </source>
</evidence>
<accession>A0A1V4KKH2</accession>
<sequence length="84" mass="9012">MAAPGSRGDRASPWGRAHWSRGSRRPGLAPVLPAHGRTDVGTGPVLAPLCRVCQQLLEGSAPGAERRQHGVIRTTTAVYRLYDK</sequence>
<evidence type="ECO:0000256" key="1">
    <source>
        <dbReference type="SAM" id="MobiDB-lite"/>
    </source>
</evidence>
<reference evidence="2 3" key="1">
    <citation type="submission" date="2016-02" db="EMBL/GenBank/DDBJ databases">
        <title>Band-tailed pigeon sequencing and assembly.</title>
        <authorList>
            <person name="Soares A.E."/>
            <person name="Novak B.J."/>
            <person name="Rice E.S."/>
            <person name="O'Connell B."/>
            <person name="Chang D."/>
            <person name="Weber S."/>
            <person name="Shapiro B."/>
        </authorList>
    </citation>
    <scope>NUCLEOTIDE SEQUENCE [LARGE SCALE GENOMIC DNA]</scope>
    <source>
        <strain evidence="2">BTP2013</strain>
        <tissue evidence="2">Blood</tissue>
    </source>
</reference>
<proteinExistence type="predicted"/>
<dbReference type="AlphaFoldDB" id="A0A1V4KKH2"/>
<feature type="region of interest" description="Disordered" evidence="1">
    <location>
        <begin position="1"/>
        <end position="36"/>
    </location>
</feature>
<organism evidence="2 3">
    <name type="scientific">Patagioenas fasciata monilis</name>
    <dbReference type="NCBI Taxonomy" id="372326"/>
    <lineage>
        <taxon>Eukaryota</taxon>
        <taxon>Metazoa</taxon>
        <taxon>Chordata</taxon>
        <taxon>Craniata</taxon>
        <taxon>Vertebrata</taxon>
        <taxon>Euteleostomi</taxon>
        <taxon>Archelosauria</taxon>
        <taxon>Archosauria</taxon>
        <taxon>Dinosauria</taxon>
        <taxon>Saurischia</taxon>
        <taxon>Theropoda</taxon>
        <taxon>Coelurosauria</taxon>
        <taxon>Aves</taxon>
        <taxon>Neognathae</taxon>
        <taxon>Neoaves</taxon>
        <taxon>Columbimorphae</taxon>
        <taxon>Columbiformes</taxon>
        <taxon>Columbidae</taxon>
        <taxon>Patagioenas</taxon>
    </lineage>
</organism>
<protein>
    <submittedName>
        <fullName evidence="2">Uncharacterized protein</fullName>
    </submittedName>
</protein>
<dbReference type="EMBL" id="LSYS01002950">
    <property type="protein sequence ID" value="OPJ84891.1"/>
    <property type="molecule type" value="Genomic_DNA"/>
</dbReference>
<comment type="caution">
    <text evidence="2">The sequence shown here is derived from an EMBL/GenBank/DDBJ whole genome shotgun (WGS) entry which is preliminary data.</text>
</comment>
<evidence type="ECO:0000313" key="3">
    <source>
        <dbReference type="Proteomes" id="UP000190648"/>
    </source>
</evidence>
<name>A0A1V4KKH2_PATFA</name>